<feature type="transmembrane region" description="Helical" evidence="2">
    <location>
        <begin position="299"/>
        <end position="319"/>
    </location>
</feature>
<proteinExistence type="predicted"/>
<dbReference type="AlphaFoldDB" id="A0A7K2IPV3"/>
<sequence length="485" mass="53556">MHDAHNDDRRDDPEDDGFGHERSDPEDYPYGVDRRYHPHPVGPIGAYTVDDLAGGRGAPDPEGDADLIEPGEMACLLKGRSNATQVLIDQGPELGAMTNSLTASFYRARAALDRFREAALRNRDVESRGLARIKELEERFAHVPPERRLPPRAGFRAVVTAAIVSFALLDMWFFHKFVATFWKLSTETELWQIRLFGPLLGLLVALLVWVSGRLLGTRIWYLRADLAGSPERPGTTRPDGRPRSWYARAAQGGWWRLRRAARVGLLPLSAVLLGVWTLAVVGVFGYYRAMDDLTHVPNVSVAGLIVTLGLGAMLLEAIAQNPFADAVASARHGVSRARRRARAASKEVTVALSELTQYSDGLRRRRDEAMGLARIEMDRAWNTAILPSRHRSGRSGAAAPDPAPLERIGQGVHRLSRVPDDREIEAFFRTFDGVPVPPPALGPVSTADHRLSECDPVALRKEFEVLVERLAPNRAPNVPAPEETG</sequence>
<feature type="transmembrane region" description="Helical" evidence="2">
    <location>
        <begin position="265"/>
        <end position="287"/>
    </location>
</feature>
<evidence type="ECO:0000313" key="3">
    <source>
        <dbReference type="EMBL" id="MYR31835.1"/>
    </source>
</evidence>
<organism evidence="3 4">
    <name type="scientific">Nocardiopsis alba</name>
    <dbReference type="NCBI Taxonomy" id="53437"/>
    <lineage>
        <taxon>Bacteria</taxon>
        <taxon>Bacillati</taxon>
        <taxon>Actinomycetota</taxon>
        <taxon>Actinomycetes</taxon>
        <taxon>Streptosporangiales</taxon>
        <taxon>Nocardiopsidaceae</taxon>
        <taxon>Nocardiopsis</taxon>
    </lineage>
</organism>
<comment type="caution">
    <text evidence="3">The sequence shown here is derived from an EMBL/GenBank/DDBJ whole genome shotgun (WGS) entry which is preliminary data.</text>
</comment>
<dbReference type="Proteomes" id="UP000467124">
    <property type="component" value="Unassembled WGS sequence"/>
</dbReference>
<feature type="compositionally biased region" description="Basic and acidic residues" evidence="1">
    <location>
        <begin position="1"/>
        <end position="25"/>
    </location>
</feature>
<feature type="transmembrane region" description="Helical" evidence="2">
    <location>
        <begin position="195"/>
        <end position="215"/>
    </location>
</feature>
<evidence type="ECO:0000256" key="2">
    <source>
        <dbReference type="SAM" id="Phobius"/>
    </source>
</evidence>
<gene>
    <name evidence="3" type="ORF">GTW20_05995</name>
</gene>
<evidence type="ECO:0000256" key="1">
    <source>
        <dbReference type="SAM" id="MobiDB-lite"/>
    </source>
</evidence>
<keyword evidence="2" id="KW-1133">Transmembrane helix</keyword>
<dbReference type="RefSeq" id="WP_161110485.1">
    <property type="nucleotide sequence ID" value="NZ_JBHYPC010000002.1"/>
</dbReference>
<accession>A0A7K2IPV3</accession>
<name>A0A7K2IPV3_9ACTN</name>
<evidence type="ECO:0000313" key="4">
    <source>
        <dbReference type="Proteomes" id="UP000467124"/>
    </source>
</evidence>
<feature type="transmembrane region" description="Helical" evidence="2">
    <location>
        <begin position="157"/>
        <end position="175"/>
    </location>
</feature>
<feature type="region of interest" description="Disordered" evidence="1">
    <location>
        <begin position="1"/>
        <end position="41"/>
    </location>
</feature>
<reference evidence="3 4" key="1">
    <citation type="journal article" date="2019" name="Nat. Commun.">
        <title>The antimicrobial potential of Streptomyces from insect microbiomes.</title>
        <authorList>
            <person name="Chevrette M.G."/>
            <person name="Carlson C.M."/>
            <person name="Ortega H.E."/>
            <person name="Thomas C."/>
            <person name="Ananiev G.E."/>
            <person name="Barns K.J."/>
            <person name="Book A.J."/>
            <person name="Cagnazzo J."/>
            <person name="Carlos C."/>
            <person name="Flanigan W."/>
            <person name="Grubbs K.J."/>
            <person name="Horn H.A."/>
            <person name="Hoffmann F.M."/>
            <person name="Klassen J.L."/>
            <person name="Knack J.J."/>
            <person name="Lewin G.R."/>
            <person name="McDonald B.R."/>
            <person name="Muller L."/>
            <person name="Melo W.G.P."/>
            <person name="Pinto-Tomas A.A."/>
            <person name="Schmitz A."/>
            <person name="Wendt-Pienkowski E."/>
            <person name="Wildman S."/>
            <person name="Zhao M."/>
            <person name="Zhang F."/>
            <person name="Bugni T.S."/>
            <person name="Andes D.R."/>
            <person name="Pupo M.T."/>
            <person name="Currie C.R."/>
        </authorList>
    </citation>
    <scope>NUCLEOTIDE SEQUENCE [LARGE SCALE GENOMIC DNA]</scope>
    <source>
        <strain evidence="3 4">SID5840</strain>
    </source>
</reference>
<protein>
    <submittedName>
        <fullName evidence="3">Uncharacterized protein</fullName>
    </submittedName>
</protein>
<keyword evidence="2" id="KW-0812">Transmembrane</keyword>
<dbReference type="EMBL" id="WWHY01000001">
    <property type="protein sequence ID" value="MYR31835.1"/>
    <property type="molecule type" value="Genomic_DNA"/>
</dbReference>
<keyword evidence="2" id="KW-0472">Membrane</keyword>